<dbReference type="OrthoDB" id="1110759at2759"/>
<dbReference type="Gene3D" id="1.10.10.10">
    <property type="entry name" value="Winged helix-like DNA-binding domain superfamily/Winged helix DNA-binding domain"/>
    <property type="match status" value="1"/>
</dbReference>
<reference evidence="7 8" key="1">
    <citation type="submission" date="2019-07" db="EMBL/GenBank/DDBJ databases">
        <title>Draft genome assembly of a fouling barnacle, Amphibalanus amphitrite (Darwin, 1854): The first reference genome for Thecostraca.</title>
        <authorList>
            <person name="Kim W."/>
        </authorList>
    </citation>
    <scope>NUCLEOTIDE SEQUENCE [LARGE SCALE GENOMIC DNA]</scope>
    <source>
        <strain evidence="7">SNU_AA5</strain>
        <tissue evidence="7">Soma without cirri and trophi</tissue>
    </source>
</reference>
<dbReference type="GO" id="GO:0000786">
    <property type="term" value="C:nucleosome"/>
    <property type="evidence" value="ECO:0007669"/>
    <property type="project" value="InterPro"/>
</dbReference>
<dbReference type="SMART" id="SM00526">
    <property type="entry name" value="H15"/>
    <property type="match status" value="1"/>
</dbReference>
<feature type="region of interest" description="Disordered" evidence="5">
    <location>
        <begin position="83"/>
        <end position="182"/>
    </location>
</feature>
<dbReference type="EMBL" id="VIIS01001272">
    <property type="protein sequence ID" value="KAF0300361.1"/>
    <property type="molecule type" value="Genomic_DNA"/>
</dbReference>
<comment type="caution">
    <text evidence="7">The sequence shown here is derived from an EMBL/GenBank/DDBJ whole genome shotgun (WGS) entry which is preliminary data.</text>
</comment>
<dbReference type="InterPro" id="IPR005819">
    <property type="entry name" value="H1/H5"/>
</dbReference>
<feature type="region of interest" description="Disordered" evidence="5">
    <location>
        <begin position="1"/>
        <end position="22"/>
    </location>
</feature>
<dbReference type="PRINTS" id="PR00624">
    <property type="entry name" value="HISTONEH5"/>
</dbReference>
<keyword evidence="2 4" id="KW-0238">DNA-binding</keyword>
<dbReference type="Proteomes" id="UP000440578">
    <property type="component" value="Unassembled WGS sequence"/>
</dbReference>
<proteinExistence type="inferred from homology"/>
<keyword evidence="3 4" id="KW-0539">Nucleus</keyword>
<protein>
    <submittedName>
        <fullName evidence="7">Histone H1.4</fullName>
    </submittedName>
</protein>
<evidence type="ECO:0000256" key="1">
    <source>
        <dbReference type="ARBA" id="ARBA00002809"/>
    </source>
</evidence>
<dbReference type="InterPro" id="IPR005818">
    <property type="entry name" value="Histone_H1/H5_H15"/>
</dbReference>
<dbReference type="GO" id="GO:0006334">
    <property type="term" value="P:nucleosome assembly"/>
    <property type="evidence" value="ECO:0007669"/>
    <property type="project" value="InterPro"/>
</dbReference>
<feature type="compositionally biased region" description="Basic residues" evidence="5">
    <location>
        <begin position="96"/>
        <end position="182"/>
    </location>
</feature>
<keyword evidence="8" id="KW-1185">Reference proteome</keyword>
<evidence type="ECO:0000256" key="3">
    <source>
        <dbReference type="ARBA" id="ARBA00023242"/>
    </source>
</evidence>
<keyword evidence="4" id="KW-0158">Chromosome</keyword>
<dbReference type="SUPFAM" id="SSF46785">
    <property type="entry name" value="Winged helix' DNA-binding domain"/>
    <property type="match status" value="1"/>
</dbReference>
<dbReference type="Pfam" id="PF00538">
    <property type="entry name" value="Linker_histone"/>
    <property type="match status" value="1"/>
</dbReference>
<evidence type="ECO:0000256" key="4">
    <source>
        <dbReference type="RuleBase" id="RU003894"/>
    </source>
</evidence>
<dbReference type="GO" id="GO:0005634">
    <property type="term" value="C:nucleus"/>
    <property type="evidence" value="ECO:0007669"/>
    <property type="project" value="UniProtKB-SubCell"/>
</dbReference>
<sequence>MSASPAKKAGAKKASKPTHPPTLEMITKAISTEKDPKGTSVMAIKKHILAHNQIKSAQLLNHMLRRAQTPRCSLDAIVLAAAKAKKPKAATDKPKKVVKKVAKSPAKKAKSPAKKATKSPAKKAKSPAKKAATKKPKAKSPAKKTAAKKTKAVKKPAAKKTPKKSPAKKAAAKKSPKKAGKK</sequence>
<comment type="function">
    <text evidence="1">Histones H1 are necessary for the condensation of nucleosome chains into higher-order structures.</text>
</comment>
<dbReference type="InterPro" id="IPR036390">
    <property type="entry name" value="WH_DNA-bd_sf"/>
</dbReference>
<dbReference type="GO" id="GO:0003677">
    <property type="term" value="F:DNA binding"/>
    <property type="evidence" value="ECO:0007669"/>
    <property type="project" value="UniProtKB-KW"/>
</dbReference>
<organism evidence="7 8">
    <name type="scientific">Amphibalanus amphitrite</name>
    <name type="common">Striped barnacle</name>
    <name type="synonym">Balanus amphitrite</name>
    <dbReference type="NCBI Taxonomy" id="1232801"/>
    <lineage>
        <taxon>Eukaryota</taxon>
        <taxon>Metazoa</taxon>
        <taxon>Ecdysozoa</taxon>
        <taxon>Arthropoda</taxon>
        <taxon>Crustacea</taxon>
        <taxon>Multicrustacea</taxon>
        <taxon>Cirripedia</taxon>
        <taxon>Thoracica</taxon>
        <taxon>Thoracicalcarea</taxon>
        <taxon>Balanomorpha</taxon>
        <taxon>Balanoidea</taxon>
        <taxon>Balanidae</taxon>
        <taxon>Amphibalaninae</taxon>
        <taxon>Amphibalanus</taxon>
    </lineage>
</organism>
<feature type="domain" description="H15" evidence="6">
    <location>
        <begin position="18"/>
        <end position="88"/>
    </location>
</feature>
<evidence type="ECO:0000313" key="7">
    <source>
        <dbReference type="EMBL" id="KAF0300361.1"/>
    </source>
</evidence>
<evidence type="ECO:0000256" key="2">
    <source>
        <dbReference type="ARBA" id="ARBA00023125"/>
    </source>
</evidence>
<dbReference type="PROSITE" id="PS51504">
    <property type="entry name" value="H15"/>
    <property type="match status" value="1"/>
</dbReference>
<accession>A0A6A4WEA7</accession>
<dbReference type="InterPro" id="IPR036388">
    <property type="entry name" value="WH-like_DNA-bd_sf"/>
</dbReference>
<comment type="subcellular location">
    <subcellularLocation>
        <location evidence="4">Nucleus</location>
    </subcellularLocation>
</comment>
<dbReference type="GO" id="GO:0030527">
    <property type="term" value="F:structural constituent of chromatin"/>
    <property type="evidence" value="ECO:0007669"/>
    <property type="project" value="InterPro"/>
</dbReference>
<comment type="similarity">
    <text evidence="4">Belongs to the histone H1/H5 family.</text>
</comment>
<evidence type="ECO:0000259" key="6">
    <source>
        <dbReference type="PROSITE" id="PS51504"/>
    </source>
</evidence>
<name>A0A6A4WEA7_AMPAM</name>
<evidence type="ECO:0000313" key="8">
    <source>
        <dbReference type="Proteomes" id="UP000440578"/>
    </source>
</evidence>
<dbReference type="AlphaFoldDB" id="A0A6A4WEA7"/>
<evidence type="ECO:0000256" key="5">
    <source>
        <dbReference type="SAM" id="MobiDB-lite"/>
    </source>
</evidence>
<gene>
    <name evidence="7" type="primary">hil-4</name>
    <name evidence="7" type="ORF">FJT64_027117</name>
</gene>